<name>A0ABV1BRV3_9FIRM</name>
<dbReference type="Pfam" id="PF01243">
    <property type="entry name" value="PNPOx_N"/>
    <property type="match status" value="1"/>
</dbReference>
<evidence type="ECO:0000313" key="3">
    <source>
        <dbReference type="Proteomes" id="UP001442364"/>
    </source>
</evidence>
<proteinExistence type="predicted"/>
<accession>A0ABV1BRV3</accession>
<reference evidence="2 3" key="1">
    <citation type="submission" date="2024-03" db="EMBL/GenBank/DDBJ databases">
        <title>Human intestinal bacterial collection.</title>
        <authorList>
            <person name="Pauvert C."/>
            <person name="Hitch T.C.A."/>
            <person name="Clavel T."/>
        </authorList>
    </citation>
    <scope>NUCLEOTIDE SEQUENCE [LARGE SCALE GENOMIC DNA]</scope>
    <source>
        <strain evidence="2 3">CLA-AA-H255</strain>
    </source>
</reference>
<dbReference type="InterPro" id="IPR011576">
    <property type="entry name" value="Pyridox_Oxase_N"/>
</dbReference>
<dbReference type="RefSeq" id="WP_022501654.1">
    <property type="nucleotide sequence ID" value="NZ_JBBMER010000001.1"/>
</dbReference>
<organism evidence="2 3">
    <name type="scientific">[Lactobacillus] rogosae</name>
    <dbReference type="NCBI Taxonomy" id="706562"/>
    <lineage>
        <taxon>Bacteria</taxon>
        <taxon>Bacillati</taxon>
        <taxon>Bacillota</taxon>
        <taxon>Clostridia</taxon>
        <taxon>Lachnospirales</taxon>
        <taxon>Lachnospiraceae</taxon>
        <taxon>Lachnospira</taxon>
    </lineage>
</organism>
<evidence type="ECO:0000313" key="2">
    <source>
        <dbReference type="EMBL" id="MEQ2378491.1"/>
    </source>
</evidence>
<dbReference type="SUPFAM" id="SSF50475">
    <property type="entry name" value="FMN-binding split barrel"/>
    <property type="match status" value="1"/>
</dbReference>
<dbReference type="Gene3D" id="2.30.110.10">
    <property type="entry name" value="Electron Transport, Fmn-binding Protein, Chain A"/>
    <property type="match status" value="1"/>
</dbReference>
<dbReference type="InterPro" id="IPR012349">
    <property type="entry name" value="Split_barrel_FMN-bd"/>
</dbReference>
<dbReference type="EMBL" id="JBBMER010000001">
    <property type="protein sequence ID" value="MEQ2378491.1"/>
    <property type="molecule type" value="Genomic_DNA"/>
</dbReference>
<dbReference type="Proteomes" id="UP001442364">
    <property type="component" value="Unassembled WGS sequence"/>
</dbReference>
<sequence length="166" mass="19023">MTHEQFEKAADYWKNKGITAIPKEELKKAVEEYIAANNTCALATGTGDYVRCTPIEYSYHNDKFWMFSEGGEKFIGLEKNENVCLAIFDKYDGFGRLKSIQVMGKAELIEPFSDKYNEHAKIKKIPIEALKKMESPLNLICVTPVKMDVLFSDFKKEGYSSRQILE</sequence>
<gene>
    <name evidence="2" type="ORF">WMO14_01140</name>
</gene>
<dbReference type="EC" id="1.-.-.-" evidence="2"/>
<dbReference type="GO" id="GO:0004733">
    <property type="term" value="F:pyridoxamine phosphate oxidase activity"/>
    <property type="evidence" value="ECO:0007669"/>
    <property type="project" value="UniProtKB-EC"/>
</dbReference>
<comment type="caution">
    <text evidence="2">The sequence shown here is derived from an EMBL/GenBank/DDBJ whole genome shotgun (WGS) entry which is preliminary data.</text>
</comment>
<feature type="domain" description="Pyridoxamine 5'-phosphate oxidase N-terminal" evidence="1">
    <location>
        <begin position="26"/>
        <end position="147"/>
    </location>
</feature>
<keyword evidence="3" id="KW-1185">Reference proteome</keyword>
<protein>
    <submittedName>
        <fullName evidence="2">Pyridoxamine 5'-phosphate oxidase family protein</fullName>
        <ecNumber evidence="2">1.-.-.-</ecNumber>
        <ecNumber evidence="2">1.4.3.5</ecNumber>
    </submittedName>
</protein>
<evidence type="ECO:0000259" key="1">
    <source>
        <dbReference type="Pfam" id="PF01243"/>
    </source>
</evidence>
<dbReference type="EC" id="1.4.3.5" evidence="2"/>
<keyword evidence="2" id="KW-0560">Oxidoreductase</keyword>